<sequence length="158" mass="17965">PPVVRADDGTTLLKSEIDWSPQDDLLASYNTKALYAIFNGCDIEQIKLISSCETTKEAWEILQTQFESSGDVKRNKLTSLTTRFEQIYIEENESLSQYYTKLSDIANESFALGEKIPKSVLVRKIVRTLPDHFQPKIVAIEESKNLDIMKVEDLMSSL</sequence>
<dbReference type="PANTHER" id="PTHR35317:SF23">
    <property type="entry name" value="OS04G0629600 PROTEIN"/>
    <property type="match status" value="1"/>
</dbReference>
<name>A0A2P5CTK9_PARAD</name>
<keyword evidence="2" id="KW-1185">Reference proteome</keyword>
<accession>A0A2P5CTK9</accession>
<evidence type="ECO:0000313" key="2">
    <source>
        <dbReference type="Proteomes" id="UP000237105"/>
    </source>
</evidence>
<reference evidence="2" key="1">
    <citation type="submission" date="2016-06" db="EMBL/GenBank/DDBJ databases">
        <title>Parallel loss of symbiosis genes in relatives of nitrogen-fixing non-legume Parasponia.</title>
        <authorList>
            <person name="Van Velzen R."/>
            <person name="Holmer R."/>
            <person name="Bu F."/>
            <person name="Rutten L."/>
            <person name="Van Zeijl A."/>
            <person name="Liu W."/>
            <person name="Santuari L."/>
            <person name="Cao Q."/>
            <person name="Sharma T."/>
            <person name="Shen D."/>
            <person name="Roswanjaya Y."/>
            <person name="Wardhani T."/>
            <person name="Kalhor M.S."/>
            <person name="Jansen J."/>
            <person name="Van den Hoogen J."/>
            <person name="Gungor B."/>
            <person name="Hartog M."/>
            <person name="Hontelez J."/>
            <person name="Verver J."/>
            <person name="Yang W.-C."/>
            <person name="Schijlen E."/>
            <person name="Repin R."/>
            <person name="Schilthuizen M."/>
            <person name="Schranz E."/>
            <person name="Heidstra R."/>
            <person name="Miyata K."/>
            <person name="Fedorova E."/>
            <person name="Kohlen W."/>
            <person name="Bisseling T."/>
            <person name="Smit S."/>
            <person name="Geurts R."/>
        </authorList>
    </citation>
    <scope>NUCLEOTIDE SEQUENCE [LARGE SCALE GENOMIC DNA]</scope>
    <source>
        <strain evidence="2">cv. WU1-14</strain>
    </source>
</reference>
<evidence type="ECO:0008006" key="3">
    <source>
        <dbReference type="Google" id="ProtNLM"/>
    </source>
</evidence>
<dbReference type="STRING" id="3476.A0A2P5CTK9"/>
<dbReference type="Pfam" id="PF14223">
    <property type="entry name" value="Retrotran_gag_2"/>
    <property type="match status" value="1"/>
</dbReference>
<gene>
    <name evidence="1" type="ORF">PanWU01x14_124610</name>
</gene>
<protein>
    <recommendedName>
        <fullName evidence="3">Gag-pol polyprotein</fullName>
    </recommendedName>
</protein>
<proteinExistence type="predicted"/>
<dbReference type="OrthoDB" id="1000712at2759"/>
<dbReference type="Proteomes" id="UP000237105">
    <property type="component" value="Unassembled WGS sequence"/>
</dbReference>
<dbReference type="AlphaFoldDB" id="A0A2P5CTK9"/>
<dbReference type="PANTHER" id="PTHR35317">
    <property type="entry name" value="OS04G0629600 PROTEIN"/>
    <property type="match status" value="1"/>
</dbReference>
<dbReference type="EMBL" id="JXTB01000096">
    <property type="protein sequence ID" value="PON64392.1"/>
    <property type="molecule type" value="Genomic_DNA"/>
</dbReference>
<evidence type="ECO:0000313" key="1">
    <source>
        <dbReference type="EMBL" id="PON64392.1"/>
    </source>
</evidence>
<comment type="caution">
    <text evidence="1">The sequence shown here is derived from an EMBL/GenBank/DDBJ whole genome shotgun (WGS) entry which is preliminary data.</text>
</comment>
<organism evidence="1 2">
    <name type="scientific">Parasponia andersonii</name>
    <name type="common">Sponia andersonii</name>
    <dbReference type="NCBI Taxonomy" id="3476"/>
    <lineage>
        <taxon>Eukaryota</taxon>
        <taxon>Viridiplantae</taxon>
        <taxon>Streptophyta</taxon>
        <taxon>Embryophyta</taxon>
        <taxon>Tracheophyta</taxon>
        <taxon>Spermatophyta</taxon>
        <taxon>Magnoliopsida</taxon>
        <taxon>eudicotyledons</taxon>
        <taxon>Gunneridae</taxon>
        <taxon>Pentapetalae</taxon>
        <taxon>rosids</taxon>
        <taxon>fabids</taxon>
        <taxon>Rosales</taxon>
        <taxon>Cannabaceae</taxon>
        <taxon>Parasponia</taxon>
    </lineage>
</organism>
<feature type="non-terminal residue" evidence="1">
    <location>
        <position position="1"/>
    </location>
</feature>